<accession>A0ACB7XVU2</accession>
<reference evidence="1 2" key="1">
    <citation type="journal article" date="2021" name="Hortic Res">
        <title>High-quality reference genome and annotation aids understanding of berry development for evergreen blueberry (Vaccinium darrowii).</title>
        <authorList>
            <person name="Yu J."/>
            <person name="Hulse-Kemp A.M."/>
            <person name="Babiker E."/>
            <person name="Staton M."/>
        </authorList>
    </citation>
    <scope>NUCLEOTIDE SEQUENCE [LARGE SCALE GENOMIC DNA]</scope>
    <source>
        <strain evidence="2">cv. NJ 8807/NJ 8810</strain>
        <tissue evidence="1">Young leaf</tissue>
    </source>
</reference>
<protein>
    <submittedName>
        <fullName evidence="1">Uncharacterized protein</fullName>
    </submittedName>
</protein>
<proteinExistence type="predicted"/>
<evidence type="ECO:0000313" key="1">
    <source>
        <dbReference type="EMBL" id="KAH7844882.1"/>
    </source>
</evidence>
<comment type="caution">
    <text evidence="1">The sequence shown here is derived from an EMBL/GenBank/DDBJ whole genome shotgun (WGS) entry which is preliminary data.</text>
</comment>
<dbReference type="Proteomes" id="UP000828048">
    <property type="component" value="Chromosome 1"/>
</dbReference>
<name>A0ACB7XVU2_9ERIC</name>
<evidence type="ECO:0000313" key="2">
    <source>
        <dbReference type="Proteomes" id="UP000828048"/>
    </source>
</evidence>
<organism evidence="1 2">
    <name type="scientific">Vaccinium darrowii</name>
    <dbReference type="NCBI Taxonomy" id="229202"/>
    <lineage>
        <taxon>Eukaryota</taxon>
        <taxon>Viridiplantae</taxon>
        <taxon>Streptophyta</taxon>
        <taxon>Embryophyta</taxon>
        <taxon>Tracheophyta</taxon>
        <taxon>Spermatophyta</taxon>
        <taxon>Magnoliopsida</taxon>
        <taxon>eudicotyledons</taxon>
        <taxon>Gunneridae</taxon>
        <taxon>Pentapetalae</taxon>
        <taxon>asterids</taxon>
        <taxon>Ericales</taxon>
        <taxon>Ericaceae</taxon>
        <taxon>Vaccinioideae</taxon>
        <taxon>Vaccinieae</taxon>
        <taxon>Vaccinium</taxon>
    </lineage>
</organism>
<keyword evidence="2" id="KW-1185">Reference proteome</keyword>
<gene>
    <name evidence="1" type="ORF">Vadar_032615</name>
</gene>
<dbReference type="EMBL" id="CM037151">
    <property type="protein sequence ID" value="KAH7844882.1"/>
    <property type="molecule type" value="Genomic_DNA"/>
</dbReference>
<sequence length="102" mass="11224">MKELKVVALARMSIPSLPTSLRCLTNLQTLSLSDCKLFGANLSVIGALKNLEILSFAGSHIREFPREICNLTRLKLLDLSCCNENESVRIPHGVLSSLSKLE</sequence>